<feature type="transmembrane region" description="Helical" evidence="6">
    <location>
        <begin position="315"/>
        <end position="340"/>
    </location>
</feature>
<dbReference type="Pfam" id="PF01943">
    <property type="entry name" value="Polysacc_synt"/>
    <property type="match status" value="1"/>
</dbReference>
<evidence type="ECO:0000256" key="3">
    <source>
        <dbReference type="ARBA" id="ARBA00022692"/>
    </source>
</evidence>
<keyword evidence="8" id="KW-1185">Reference proteome</keyword>
<feature type="transmembrane region" description="Helical" evidence="6">
    <location>
        <begin position="383"/>
        <end position="406"/>
    </location>
</feature>
<feature type="transmembrane region" description="Helical" evidence="6">
    <location>
        <begin position="352"/>
        <end position="371"/>
    </location>
</feature>
<evidence type="ECO:0000256" key="1">
    <source>
        <dbReference type="ARBA" id="ARBA00004651"/>
    </source>
</evidence>
<feature type="transmembrane region" description="Helical" evidence="6">
    <location>
        <begin position="279"/>
        <end position="303"/>
    </location>
</feature>
<dbReference type="InterPro" id="IPR050833">
    <property type="entry name" value="Poly_Biosynth_Transport"/>
</dbReference>
<evidence type="ECO:0000256" key="4">
    <source>
        <dbReference type="ARBA" id="ARBA00022989"/>
    </source>
</evidence>
<dbReference type="RefSeq" id="WP_277193682.1">
    <property type="nucleotide sequence ID" value="NZ_JAROAV010000057.1"/>
</dbReference>
<feature type="transmembrane region" description="Helical" evidence="6">
    <location>
        <begin position="170"/>
        <end position="188"/>
    </location>
</feature>
<evidence type="ECO:0000313" key="7">
    <source>
        <dbReference type="EMBL" id="MDF8266472.1"/>
    </source>
</evidence>
<reference evidence="7 8" key="1">
    <citation type="submission" date="2023-03" db="EMBL/GenBank/DDBJ databases">
        <title>YIM 133296 draft genome.</title>
        <authorList>
            <person name="Xiong L."/>
        </authorList>
    </citation>
    <scope>NUCLEOTIDE SEQUENCE [LARGE SCALE GENOMIC DNA]</scope>
    <source>
        <strain evidence="7 8">YIM 133296</strain>
    </source>
</reference>
<evidence type="ECO:0000313" key="8">
    <source>
        <dbReference type="Proteomes" id="UP001528912"/>
    </source>
</evidence>
<accession>A0ABT6CDW7</accession>
<comment type="caution">
    <text evidence="7">The sequence shown here is derived from an EMBL/GenBank/DDBJ whole genome shotgun (WGS) entry which is preliminary data.</text>
</comment>
<dbReference type="PANTHER" id="PTHR30250">
    <property type="entry name" value="PST FAMILY PREDICTED COLANIC ACID TRANSPORTER"/>
    <property type="match status" value="1"/>
</dbReference>
<keyword evidence="3 6" id="KW-0812">Transmembrane</keyword>
<feature type="transmembrane region" description="Helical" evidence="6">
    <location>
        <begin position="55"/>
        <end position="80"/>
    </location>
</feature>
<comment type="subcellular location">
    <subcellularLocation>
        <location evidence="1">Cell membrane</location>
        <topology evidence="1">Multi-pass membrane protein</topology>
    </subcellularLocation>
</comment>
<dbReference type="PANTHER" id="PTHR30250:SF26">
    <property type="entry name" value="PSMA PROTEIN"/>
    <property type="match status" value="1"/>
</dbReference>
<proteinExistence type="predicted"/>
<sequence>MTASVAERRRSPVTRLVAGNAAAKMLVMVLSGLVSVVTTRLIIEHFGLPAYAQYGLLASMAAWVPFADLGMSAAIMNTVGGSADPARDEHVRRVLTSAVRVLLGSAAVLALVGLLLGVTGAWPTVLGEGLLDGGGTVATVCVLVFAATLPLGVGPRLLTGLGLNHLQIRVQLLPAPFMLGSVLLLLLLGDDGTWLAMFSFLGGTVVAGVSLWVAARRVRPQLGAALADVPRVRSVPGARVMDVAWPMLAQMVALPIAMQTDRLLLSHLSTTNELAQYNLASQLFGLIVQTVMAAGIALWPVFAKARADGEVRSPVGLAGGFLVAGLGAGLLLAALLPVATPLLSDGRISLDAPLVAGFVAFVAVQAAKYPLGMYLTDARGLRFQVAPILVLVPLNLVMSWLLVAPLGAAGPVWGSALAVLLCQVLPNLWYVRRDLAARRLATG</sequence>
<organism evidence="7 8">
    <name type="scientific">Luteipulveratus flavus</name>
    <dbReference type="NCBI Taxonomy" id="3031728"/>
    <lineage>
        <taxon>Bacteria</taxon>
        <taxon>Bacillati</taxon>
        <taxon>Actinomycetota</taxon>
        <taxon>Actinomycetes</taxon>
        <taxon>Micrococcales</taxon>
        <taxon>Dermacoccaceae</taxon>
        <taxon>Luteipulveratus</taxon>
    </lineage>
</organism>
<dbReference type="EMBL" id="JAROAV010000057">
    <property type="protein sequence ID" value="MDF8266472.1"/>
    <property type="molecule type" value="Genomic_DNA"/>
</dbReference>
<feature type="transmembrane region" description="Helical" evidence="6">
    <location>
        <begin position="194"/>
        <end position="215"/>
    </location>
</feature>
<protein>
    <submittedName>
        <fullName evidence="7">Polysaccharide biosynthesis protein</fullName>
    </submittedName>
</protein>
<gene>
    <name evidence="7" type="ORF">P4R38_19655</name>
</gene>
<evidence type="ECO:0000256" key="5">
    <source>
        <dbReference type="ARBA" id="ARBA00023136"/>
    </source>
</evidence>
<feature type="transmembrane region" description="Helical" evidence="6">
    <location>
        <begin position="137"/>
        <end position="158"/>
    </location>
</feature>
<keyword evidence="5 6" id="KW-0472">Membrane</keyword>
<keyword evidence="4 6" id="KW-1133">Transmembrane helix</keyword>
<dbReference type="Proteomes" id="UP001528912">
    <property type="component" value="Unassembled WGS sequence"/>
</dbReference>
<evidence type="ECO:0000256" key="6">
    <source>
        <dbReference type="SAM" id="Phobius"/>
    </source>
</evidence>
<keyword evidence="2" id="KW-1003">Cell membrane</keyword>
<feature type="transmembrane region" description="Helical" evidence="6">
    <location>
        <begin position="412"/>
        <end position="431"/>
    </location>
</feature>
<feature type="transmembrane region" description="Helical" evidence="6">
    <location>
        <begin position="240"/>
        <end position="259"/>
    </location>
</feature>
<feature type="transmembrane region" description="Helical" evidence="6">
    <location>
        <begin position="21"/>
        <end position="43"/>
    </location>
</feature>
<feature type="transmembrane region" description="Helical" evidence="6">
    <location>
        <begin position="101"/>
        <end position="125"/>
    </location>
</feature>
<dbReference type="InterPro" id="IPR002797">
    <property type="entry name" value="Polysacc_synth"/>
</dbReference>
<evidence type="ECO:0000256" key="2">
    <source>
        <dbReference type="ARBA" id="ARBA00022475"/>
    </source>
</evidence>
<name>A0ABT6CDW7_9MICO</name>